<dbReference type="EMBL" id="SFAN01000040">
    <property type="protein sequence ID" value="TRV25170.1"/>
    <property type="molecule type" value="Genomic_DNA"/>
</dbReference>
<feature type="domain" description="Methyltransferase" evidence="3">
    <location>
        <begin position="77"/>
        <end position="186"/>
    </location>
</feature>
<feature type="compositionally biased region" description="Basic and acidic residues" evidence="2">
    <location>
        <begin position="13"/>
        <end position="22"/>
    </location>
</feature>
<dbReference type="Proteomes" id="UP000320730">
    <property type="component" value="Unassembled WGS sequence"/>
</dbReference>
<dbReference type="PANTHER" id="PTHR43861">
    <property type="entry name" value="TRANS-ACONITATE 2-METHYLTRANSFERASE-RELATED"/>
    <property type="match status" value="1"/>
</dbReference>
<dbReference type="Gene3D" id="3.40.50.150">
    <property type="entry name" value="Vaccinia Virus protein VP39"/>
    <property type="match status" value="1"/>
</dbReference>
<dbReference type="InterPro" id="IPR029063">
    <property type="entry name" value="SAM-dependent_MTases_sf"/>
</dbReference>
<feature type="compositionally biased region" description="Polar residues" evidence="2">
    <location>
        <begin position="1"/>
        <end position="12"/>
    </location>
</feature>
<evidence type="ECO:0000256" key="1">
    <source>
        <dbReference type="ARBA" id="ARBA00022679"/>
    </source>
</evidence>
<name>A0A552LY95_9CHRO</name>
<dbReference type="SUPFAM" id="SSF53335">
    <property type="entry name" value="S-adenosyl-L-methionine-dependent methyltransferases"/>
    <property type="match status" value="1"/>
</dbReference>
<accession>A0A552LY95</accession>
<keyword evidence="4" id="KW-0489">Methyltransferase</keyword>
<dbReference type="GO" id="GO:0008168">
    <property type="term" value="F:methyltransferase activity"/>
    <property type="evidence" value="ECO:0007669"/>
    <property type="project" value="UniProtKB-KW"/>
</dbReference>
<protein>
    <submittedName>
        <fullName evidence="4">Class I SAM-dependent methyltransferase</fullName>
    </submittedName>
</protein>
<dbReference type="Pfam" id="PF13847">
    <property type="entry name" value="Methyltransf_31"/>
    <property type="match status" value="1"/>
</dbReference>
<keyword evidence="1 4" id="KW-0808">Transferase</keyword>
<dbReference type="PANTHER" id="PTHR43861:SF3">
    <property type="entry name" value="PUTATIVE (AFU_ORTHOLOGUE AFUA_2G14390)-RELATED"/>
    <property type="match status" value="1"/>
</dbReference>
<dbReference type="AlphaFoldDB" id="A0A552LY95"/>
<feature type="region of interest" description="Disordered" evidence="2">
    <location>
        <begin position="1"/>
        <end position="22"/>
    </location>
</feature>
<evidence type="ECO:0000313" key="5">
    <source>
        <dbReference type="Proteomes" id="UP000320730"/>
    </source>
</evidence>
<dbReference type="CDD" id="cd02440">
    <property type="entry name" value="AdoMet_MTases"/>
    <property type="match status" value="1"/>
</dbReference>
<reference evidence="4 5" key="1">
    <citation type="submission" date="2019-01" db="EMBL/GenBank/DDBJ databases">
        <title>Coherence of Microcystis species and biogeography revealed through population genomics.</title>
        <authorList>
            <person name="Perez-Carrascal O.M."/>
            <person name="Terrat Y."/>
            <person name="Giani A."/>
            <person name="Fortin N."/>
            <person name="Tromas N."/>
            <person name="Shapiro B.J."/>
        </authorList>
    </citation>
    <scope>NUCLEOTIDE SEQUENCE [LARGE SCALE GENOMIC DNA]</scope>
    <source>
        <strain evidence="4">Mf_WU_F_19750830_S460</strain>
    </source>
</reference>
<organism evidence="4 5">
    <name type="scientific">Microcystis flos-aquae Mf_WU_F_19750830_S460</name>
    <dbReference type="NCBI Taxonomy" id="2486237"/>
    <lineage>
        <taxon>Bacteria</taxon>
        <taxon>Bacillati</taxon>
        <taxon>Cyanobacteriota</taxon>
        <taxon>Cyanophyceae</taxon>
        <taxon>Oscillatoriophycideae</taxon>
        <taxon>Chroococcales</taxon>
        <taxon>Microcystaceae</taxon>
        <taxon>Microcystis</taxon>
    </lineage>
</organism>
<sequence length="374" mass="43063">MSNTSGSLTDTQTVKDHWSQKAQQEDLERRKYVDWMNHPFIDKFYINRQISKNPEENWLVYVNKNYVPVTLDLGLTLGCGNGGLERHALSLGMCRQFEAFDIAEGAIDVARDLAVKEGIDSQVKYEVMNINQIFLEPDKYDIVFASMSAHHFSELEHIYNQVRTALKPNGFFVLNEYVGPTQFQWTDEQLAIINDLLTILPDKYREYISLPGQIKQSVWKLTIDEMNNIDPSEAIRSAEVLPLLKQYFSIVERIDYGGTILHQLMQDIVGNFALDKEQDIALLNLICYLEETLIKKKVIPSDFALIIAQNNQQEQTALVNSTASNEDKNMISNRQNYHDETFFDVSSKQLAQQIAMRKLIKAILHKIMNKFEAK</sequence>
<evidence type="ECO:0000256" key="2">
    <source>
        <dbReference type="SAM" id="MobiDB-lite"/>
    </source>
</evidence>
<gene>
    <name evidence="4" type="ORF">EWV40_05145</name>
</gene>
<dbReference type="InterPro" id="IPR025714">
    <property type="entry name" value="Methyltranfer_dom"/>
</dbReference>
<evidence type="ECO:0000313" key="4">
    <source>
        <dbReference type="EMBL" id="TRV25170.1"/>
    </source>
</evidence>
<proteinExistence type="predicted"/>
<dbReference type="GO" id="GO:0032259">
    <property type="term" value="P:methylation"/>
    <property type="evidence" value="ECO:0007669"/>
    <property type="project" value="UniProtKB-KW"/>
</dbReference>
<evidence type="ECO:0000259" key="3">
    <source>
        <dbReference type="Pfam" id="PF13847"/>
    </source>
</evidence>
<comment type="caution">
    <text evidence="4">The sequence shown here is derived from an EMBL/GenBank/DDBJ whole genome shotgun (WGS) entry which is preliminary data.</text>
</comment>